<dbReference type="EMBL" id="CP071517">
    <property type="protein sequence ID" value="QSX74967.1"/>
    <property type="molecule type" value="Genomic_DNA"/>
</dbReference>
<evidence type="ECO:0000313" key="1">
    <source>
        <dbReference type="EMBL" id="QSX74967.1"/>
    </source>
</evidence>
<keyword evidence="2" id="KW-1185">Reference proteome</keyword>
<reference evidence="1 2" key="1">
    <citation type="submission" date="2021-02" db="EMBL/GenBank/DDBJ databases">
        <title>Lysobacter arenosi sp. nov., isolated from soil of gangwondo yeongwol, south Korea.</title>
        <authorList>
            <person name="Kim K.R."/>
            <person name="Kim K.H."/>
            <person name="Jeon C.O."/>
        </authorList>
    </citation>
    <scope>NUCLEOTIDE SEQUENCE [LARGE SCALE GENOMIC DNA]</scope>
    <source>
        <strain evidence="1 2">R7</strain>
    </source>
</reference>
<organism evidence="1 2">
    <name type="scientific">Lysobacter arenosi</name>
    <dbReference type="NCBI Taxonomy" id="2795387"/>
    <lineage>
        <taxon>Bacteria</taxon>
        <taxon>Pseudomonadati</taxon>
        <taxon>Pseudomonadota</taxon>
        <taxon>Gammaproteobacteria</taxon>
        <taxon>Lysobacterales</taxon>
        <taxon>Lysobacteraceae</taxon>
        <taxon>Lysobacter</taxon>
    </lineage>
</organism>
<protein>
    <submittedName>
        <fullName evidence="1">Uncharacterized protein</fullName>
    </submittedName>
</protein>
<dbReference type="Proteomes" id="UP000663400">
    <property type="component" value="Chromosome"/>
</dbReference>
<evidence type="ECO:0000313" key="2">
    <source>
        <dbReference type="Proteomes" id="UP000663400"/>
    </source>
</evidence>
<dbReference type="RefSeq" id="WP_207527030.1">
    <property type="nucleotide sequence ID" value="NZ_CP071517.1"/>
</dbReference>
<gene>
    <name evidence="1" type="ORF">HIV01_017815</name>
</gene>
<accession>A0ABX7RDC5</accession>
<sequence length="112" mass="12344">MERHQQLKDLEDHLDQLVAMLSLDPMCGWWKHFESCLCATRELLRLGFSQQQLNELSGSVMCVYGGSGSFNDYAPVTRVGPDGALELVAGMDAVDRLAGKVYRSALALRVVG</sequence>
<name>A0ABX7RDC5_9GAMM</name>
<proteinExistence type="predicted"/>